<dbReference type="OrthoDB" id="48988at2759"/>
<dbReference type="InterPro" id="IPR053019">
    <property type="entry name" value="GATA_zinc_finger"/>
</dbReference>
<name>F4PNJ9_CACFS</name>
<proteinExistence type="predicted"/>
<dbReference type="GeneID" id="14875109"/>
<evidence type="ECO:0000313" key="2">
    <source>
        <dbReference type="Proteomes" id="UP000007797"/>
    </source>
</evidence>
<evidence type="ECO:0000313" key="1">
    <source>
        <dbReference type="EMBL" id="EGG23052.1"/>
    </source>
</evidence>
<sequence length="596" mass="68709">MIVGQIERRHHQKILVSASTICQRRLVLLPKTTTTICSNQQQQYSYQYNQPSNNRYISSSSYSTSSKNNNKLFDTQDEETIDNTLKLDLSKQKSESYKCAQPRLTSEHLSTIKANTNPNLMYSTLPLVPNKSLSLSRFGYNVDDIHYIESDHRASLIYALNNGCNVIHSNRNDWRQPLDVLDSVLSDSSVSVTRRDLVFVQRSQIIDSRELLVSKTFVADQIKISLERFKIAMVDSFLLSVDVDALVGQGLTIDEIESNLKRHFGDLEKECGKRIQSYGLSSPQLVDGNRLSLSRLSIHELPHFRAIEYPFNIYEYSSILPQSTYSDQSLYQFAKSGKFNISNNNNNNNNKNVNQDPLVIFNSSPSYFMKKGKLNRFIEVESHKDKDLLKLLKDAFDIAIHLERKNPVFKDTVQIEQIKSNPNLIGSMRWAHILVEEKSRNEKLSNYWEWEKVASNRIKPTVHEAILAIFSNHIINSWGGQYKKAMFSLFDLYTKSLEFEIYEKQNEMSKFMEQYNLGNNNNNTPLTMFQKANLLSAKYSDVSIEHFTTIDRVKSIISNIPPSSFTNLNQMDKLKFLSLCKDFSTMIDNFNESKIE</sequence>
<dbReference type="KEGG" id="dfa:DFA_05182"/>
<dbReference type="OMA" id="HIMNSWG"/>
<dbReference type="PANTHER" id="PTHR23353">
    <property type="entry name" value="RAB-GAP/TBC-RELATED"/>
    <property type="match status" value="1"/>
</dbReference>
<accession>F4PNJ9</accession>
<organism evidence="1 2">
    <name type="scientific">Cavenderia fasciculata</name>
    <name type="common">Slime mold</name>
    <name type="synonym">Dictyostelium fasciculatum</name>
    <dbReference type="NCBI Taxonomy" id="261658"/>
    <lineage>
        <taxon>Eukaryota</taxon>
        <taxon>Amoebozoa</taxon>
        <taxon>Evosea</taxon>
        <taxon>Eumycetozoa</taxon>
        <taxon>Dictyostelia</taxon>
        <taxon>Acytosteliales</taxon>
        <taxon>Cavenderiaceae</taxon>
        <taxon>Cavenderia</taxon>
    </lineage>
</organism>
<dbReference type="STRING" id="1054147.F4PNJ9"/>
<dbReference type="Proteomes" id="UP000007797">
    <property type="component" value="Unassembled WGS sequence"/>
</dbReference>
<dbReference type="EMBL" id="GL883008">
    <property type="protein sequence ID" value="EGG23052.1"/>
    <property type="molecule type" value="Genomic_DNA"/>
</dbReference>
<reference evidence="2" key="1">
    <citation type="journal article" date="2011" name="Genome Res.">
        <title>Phylogeny-wide analysis of social amoeba genomes highlights ancient origins for complex intercellular communication.</title>
        <authorList>
            <person name="Heidel A.J."/>
            <person name="Lawal H.M."/>
            <person name="Felder M."/>
            <person name="Schilde C."/>
            <person name="Helps N.R."/>
            <person name="Tunggal B."/>
            <person name="Rivero F."/>
            <person name="John U."/>
            <person name="Schleicher M."/>
            <person name="Eichinger L."/>
            <person name="Platzer M."/>
            <person name="Noegel A.A."/>
            <person name="Schaap P."/>
            <person name="Gloeckner G."/>
        </authorList>
    </citation>
    <scope>NUCLEOTIDE SEQUENCE [LARGE SCALE GENOMIC DNA]</scope>
    <source>
        <strain evidence="2">SH3</strain>
    </source>
</reference>
<dbReference type="RefSeq" id="XP_004360903.1">
    <property type="nucleotide sequence ID" value="XM_004360846.1"/>
</dbReference>
<keyword evidence="2" id="KW-1185">Reference proteome</keyword>
<protein>
    <submittedName>
        <fullName evidence="1">Uncharacterized protein</fullName>
    </submittedName>
</protein>
<dbReference type="PANTHER" id="PTHR23353:SF23">
    <property type="entry name" value="PROTEIN HAIRLESS"/>
    <property type="match status" value="1"/>
</dbReference>
<gene>
    <name evidence="1" type="ORF">DFA_05182</name>
</gene>
<dbReference type="AlphaFoldDB" id="F4PNJ9"/>